<evidence type="ECO:0000313" key="3">
    <source>
        <dbReference type="Proteomes" id="UP000253868"/>
    </source>
</evidence>
<dbReference type="Proteomes" id="UP000253868">
    <property type="component" value="Chromosome"/>
</dbReference>
<feature type="transmembrane region" description="Helical" evidence="1">
    <location>
        <begin position="21"/>
        <end position="38"/>
    </location>
</feature>
<name>A0A345I1P1_9ACTN</name>
<keyword evidence="1" id="KW-1133">Transmembrane helix</keyword>
<dbReference type="OrthoDB" id="4119894at2"/>
<dbReference type="EMBL" id="CP031194">
    <property type="protein sequence ID" value="AXG82865.1"/>
    <property type="molecule type" value="Genomic_DNA"/>
</dbReference>
<dbReference type="AlphaFoldDB" id="A0A345I1P1"/>
<proteinExistence type="predicted"/>
<accession>A0A345I1P1</accession>
<evidence type="ECO:0000313" key="2">
    <source>
        <dbReference type="EMBL" id="AXG82865.1"/>
    </source>
</evidence>
<feature type="transmembrane region" description="Helical" evidence="1">
    <location>
        <begin position="50"/>
        <end position="70"/>
    </location>
</feature>
<feature type="transmembrane region" description="Helical" evidence="1">
    <location>
        <begin position="160"/>
        <end position="179"/>
    </location>
</feature>
<feature type="transmembrane region" description="Helical" evidence="1">
    <location>
        <begin position="229"/>
        <end position="245"/>
    </location>
</feature>
<protein>
    <submittedName>
        <fullName evidence="2">Uncharacterized protein</fullName>
    </submittedName>
</protein>
<organism evidence="2 3">
    <name type="scientific">Streptomyces paludis</name>
    <dbReference type="NCBI Taxonomy" id="2282738"/>
    <lineage>
        <taxon>Bacteria</taxon>
        <taxon>Bacillati</taxon>
        <taxon>Actinomycetota</taxon>
        <taxon>Actinomycetes</taxon>
        <taxon>Kitasatosporales</taxon>
        <taxon>Streptomycetaceae</taxon>
        <taxon>Streptomyces</taxon>
    </lineage>
</organism>
<feature type="transmembrane region" description="Helical" evidence="1">
    <location>
        <begin position="108"/>
        <end position="125"/>
    </location>
</feature>
<evidence type="ECO:0000256" key="1">
    <source>
        <dbReference type="SAM" id="Phobius"/>
    </source>
</evidence>
<keyword evidence="3" id="KW-1185">Reference proteome</keyword>
<gene>
    <name evidence="2" type="ORF">DVK44_24095</name>
</gene>
<keyword evidence="1" id="KW-0472">Membrane</keyword>
<reference evidence="3" key="1">
    <citation type="submission" date="2018-07" db="EMBL/GenBank/DDBJ databases">
        <authorList>
            <person name="Zhao J."/>
        </authorList>
    </citation>
    <scope>NUCLEOTIDE SEQUENCE [LARGE SCALE GENOMIC DNA]</scope>
    <source>
        <strain evidence="3">GSSD-12</strain>
    </source>
</reference>
<sequence>MRTPPRLHPLRVELVRGIGPWAGLAVAMTVAVTMYGKAPAWQGRWGDVVSLLRVAALLLGGPLAVATGCWQGGRDRRRGTGELLASLPRAPLSRTVCAVAPAALWPPAGYLVAAAGCLLATWPYTSGRPPFLLLVVADAVALAALGALGFVLGRLIAWRLAAPLLAVVTYAGLGILSYQDSGVRGLNPADEHVYHWDQPVWWLAPVSMVWTAGPALAALLALAARHRTVALFPLAAAGAAALLLVRTGDGLWLPDPEAARRVCDSGTPQVCVTAVDRKLLPDVSAALAGVNAKLRGVPGAPVRWIDAPGTPGPGREQVAAGRGVAVRDAADRAVTERGEVRLPTPADSAARGRLTDPFYAVSAVGQLFWADCELSDGASEQPHAERAAAVDEAVQRWLAPRPGSVPYWSEESERYGERLAAMGEEEGRAYLARYLAADPCAPAGVPVP</sequence>
<keyword evidence="1" id="KW-0812">Transmembrane</keyword>
<dbReference type="KEGG" id="spad:DVK44_24095"/>
<feature type="transmembrane region" description="Helical" evidence="1">
    <location>
        <begin position="131"/>
        <end position="153"/>
    </location>
</feature>
<feature type="transmembrane region" description="Helical" evidence="1">
    <location>
        <begin position="199"/>
        <end position="222"/>
    </location>
</feature>